<evidence type="ECO:0000256" key="5">
    <source>
        <dbReference type="ARBA" id="ARBA00022502"/>
    </source>
</evidence>
<accession>S8FGQ5</accession>
<dbReference type="FunCoup" id="S8FGQ5">
    <property type="interactions" value="66"/>
</dbReference>
<dbReference type="EC" id="2.4.1.-" evidence="12"/>
<dbReference type="UniPathway" id="UPA00196"/>
<dbReference type="GO" id="GO:0006506">
    <property type="term" value="P:GPI anchor biosynthetic process"/>
    <property type="evidence" value="ECO:0007669"/>
    <property type="project" value="UniProtKB-UniPathway"/>
</dbReference>
<sequence>MHVAFGREETHIHTLRELALLLSLLSLLLVNLASLLPLFDSSPEILLPTPSSWILIATRPLLRWDVFHFAHIASRGYVYEYEWAFLPGSPLIMRTIFNLICFIKSLVTGREEQLTWEGLLLGGLLAALLCGSTTTLYQLTLHHTKSPNAAFLASLLSLLPSSPATLRLAPSTEPFFTYLSYRGMLYCAHAQWLLATCCFALASAFRSNGVILAGFIIWGMLIEPFLTSRKVTVRNLLYSVLLTAVIFLPFVWSQYTAYLAFCTAATPAPWCSNIPPLIYGYVQAKYWNVGFLRYWTLQQLPNFVIAAPPLALLLASSTHYLRHALLPRLRTSLSPSSKSATKPETPFLSPFLSPSIAPHAIHALAITLMLLFSAHTQIVLRLAASTPFTYWAAAWLLVEHPRWGKYWVGWSVVWGATSIVLWATFLPPA</sequence>
<evidence type="ECO:0000256" key="9">
    <source>
        <dbReference type="ARBA" id="ARBA00022824"/>
    </source>
</evidence>
<dbReference type="eggNOG" id="KOG2647">
    <property type="taxonomic scope" value="Eukaryota"/>
</dbReference>
<evidence type="ECO:0000313" key="13">
    <source>
        <dbReference type="EMBL" id="EPS97579.1"/>
    </source>
</evidence>
<evidence type="ECO:0000256" key="8">
    <source>
        <dbReference type="ARBA" id="ARBA00022692"/>
    </source>
</evidence>
<dbReference type="Proteomes" id="UP000015241">
    <property type="component" value="Unassembled WGS sequence"/>
</dbReference>
<evidence type="ECO:0000256" key="7">
    <source>
        <dbReference type="ARBA" id="ARBA00022679"/>
    </source>
</evidence>
<keyword evidence="9 12" id="KW-0256">Endoplasmic reticulum</keyword>
<dbReference type="GO" id="GO:0000009">
    <property type="term" value="F:alpha-1,6-mannosyltransferase activity"/>
    <property type="evidence" value="ECO:0007669"/>
    <property type="project" value="InterPro"/>
</dbReference>
<feature type="transmembrane region" description="Helical" evidence="12">
    <location>
        <begin position="20"/>
        <end position="39"/>
    </location>
</feature>
<keyword evidence="7 12" id="KW-0808">Transferase</keyword>
<evidence type="ECO:0000313" key="14">
    <source>
        <dbReference type="Proteomes" id="UP000015241"/>
    </source>
</evidence>
<comment type="pathway">
    <text evidence="2 12">Glycolipid biosynthesis; glycosylphosphatidylinositol-anchor biosynthesis.</text>
</comment>
<feature type="transmembrane region" description="Helical" evidence="12">
    <location>
        <begin position="190"/>
        <end position="221"/>
    </location>
</feature>
<evidence type="ECO:0000256" key="1">
    <source>
        <dbReference type="ARBA" id="ARBA00004477"/>
    </source>
</evidence>
<keyword evidence="8 12" id="KW-0812">Transmembrane</keyword>
<dbReference type="InParanoid" id="S8FGQ5"/>
<dbReference type="InterPro" id="IPR007315">
    <property type="entry name" value="PIG-V/Gpi18"/>
</dbReference>
<dbReference type="OrthoDB" id="10252502at2759"/>
<dbReference type="AlphaFoldDB" id="S8FGQ5"/>
<dbReference type="EMBL" id="KE504175">
    <property type="protein sequence ID" value="EPS97579.1"/>
    <property type="molecule type" value="Genomic_DNA"/>
</dbReference>
<evidence type="ECO:0000256" key="11">
    <source>
        <dbReference type="ARBA" id="ARBA00023136"/>
    </source>
</evidence>
<gene>
    <name evidence="13" type="ORF">FOMPIDRAFT_52038</name>
</gene>
<feature type="transmembrane region" description="Helical" evidence="12">
    <location>
        <begin position="379"/>
        <end position="398"/>
    </location>
</feature>
<keyword evidence="5 12" id="KW-0337">GPI-anchor biosynthesis</keyword>
<comment type="function">
    <text evidence="12">Mannosyltransferase involved in glycosylphosphatidylinositol-anchor biosynthesis.</text>
</comment>
<reference evidence="13 14" key="1">
    <citation type="journal article" date="2012" name="Science">
        <title>The Paleozoic origin of enzymatic lignin decomposition reconstructed from 31 fungal genomes.</title>
        <authorList>
            <person name="Floudas D."/>
            <person name="Binder M."/>
            <person name="Riley R."/>
            <person name="Barry K."/>
            <person name="Blanchette R.A."/>
            <person name="Henrissat B."/>
            <person name="Martinez A.T."/>
            <person name="Otillar R."/>
            <person name="Spatafora J.W."/>
            <person name="Yadav J.S."/>
            <person name="Aerts A."/>
            <person name="Benoit I."/>
            <person name="Boyd A."/>
            <person name="Carlson A."/>
            <person name="Copeland A."/>
            <person name="Coutinho P.M."/>
            <person name="de Vries R.P."/>
            <person name="Ferreira P."/>
            <person name="Findley K."/>
            <person name="Foster B."/>
            <person name="Gaskell J."/>
            <person name="Glotzer D."/>
            <person name="Gorecki P."/>
            <person name="Heitman J."/>
            <person name="Hesse C."/>
            <person name="Hori C."/>
            <person name="Igarashi K."/>
            <person name="Jurgens J.A."/>
            <person name="Kallen N."/>
            <person name="Kersten P."/>
            <person name="Kohler A."/>
            <person name="Kuees U."/>
            <person name="Kumar T.K.A."/>
            <person name="Kuo A."/>
            <person name="LaButti K."/>
            <person name="Larrondo L.F."/>
            <person name="Lindquist E."/>
            <person name="Ling A."/>
            <person name="Lombard V."/>
            <person name="Lucas S."/>
            <person name="Lundell T."/>
            <person name="Martin R."/>
            <person name="McLaughlin D.J."/>
            <person name="Morgenstern I."/>
            <person name="Morin E."/>
            <person name="Murat C."/>
            <person name="Nagy L.G."/>
            <person name="Nolan M."/>
            <person name="Ohm R.A."/>
            <person name="Patyshakuliyeva A."/>
            <person name="Rokas A."/>
            <person name="Ruiz-Duenas F.J."/>
            <person name="Sabat G."/>
            <person name="Salamov A."/>
            <person name="Samejima M."/>
            <person name="Schmutz J."/>
            <person name="Slot J.C."/>
            <person name="St John F."/>
            <person name="Stenlid J."/>
            <person name="Sun H."/>
            <person name="Sun S."/>
            <person name="Syed K."/>
            <person name="Tsang A."/>
            <person name="Wiebenga A."/>
            <person name="Young D."/>
            <person name="Pisabarro A."/>
            <person name="Eastwood D.C."/>
            <person name="Martin F."/>
            <person name="Cullen D."/>
            <person name="Grigoriev I.V."/>
            <person name="Hibbett D.S."/>
        </authorList>
    </citation>
    <scope>NUCLEOTIDE SEQUENCE</scope>
    <source>
        <strain evidence="14">FP-58527</strain>
    </source>
</reference>
<feature type="transmembrane region" description="Helical" evidence="12">
    <location>
        <begin position="83"/>
        <end position="107"/>
    </location>
</feature>
<dbReference type="Pfam" id="PF04188">
    <property type="entry name" value="Mannosyl_trans2"/>
    <property type="match status" value="1"/>
</dbReference>
<comment type="similarity">
    <text evidence="3 12">Belongs to the PIGV family.</text>
</comment>
<feature type="transmembrane region" description="Helical" evidence="12">
    <location>
        <begin position="303"/>
        <end position="321"/>
    </location>
</feature>
<evidence type="ECO:0000256" key="4">
    <source>
        <dbReference type="ARBA" id="ARBA00013795"/>
    </source>
</evidence>
<evidence type="ECO:0000256" key="3">
    <source>
        <dbReference type="ARBA" id="ARBA00008698"/>
    </source>
</evidence>
<evidence type="ECO:0000256" key="2">
    <source>
        <dbReference type="ARBA" id="ARBA00004687"/>
    </source>
</evidence>
<keyword evidence="10 12" id="KW-1133">Transmembrane helix</keyword>
<feature type="transmembrane region" description="Helical" evidence="12">
    <location>
        <begin position="404"/>
        <end position="426"/>
    </location>
</feature>
<dbReference type="PANTHER" id="PTHR12468">
    <property type="entry name" value="GPI MANNOSYLTRANSFERASE 2"/>
    <property type="match status" value="1"/>
</dbReference>
<evidence type="ECO:0000256" key="12">
    <source>
        <dbReference type="RuleBase" id="RU363112"/>
    </source>
</evidence>
<keyword evidence="11 12" id="KW-0472">Membrane</keyword>
<keyword evidence="6 12" id="KW-0328">Glycosyltransferase</keyword>
<evidence type="ECO:0000256" key="10">
    <source>
        <dbReference type="ARBA" id="ARBA00022989"/>
    </source>
</evidence>
<dbReference type="PANTHER" id="PTHR12468:SF2">
    <property type="entry name" value="GPI MANNOSYLTRANSFERASE 2"/>
    <property type="match status" value="1"/>
</dbReference>
<feature type="transmembrane region" description="Helical" evidence="12">
    <location>
        <begin position="233"/>
        <end position="252"/>
    </location>
</feature>
<feature type="transmembrane region" description="Helical" evidence="12">
    <location>
        <begin position="351"/>
        <end position="372"/>
    </location>
</feature>
<protein>
    <recommendedName>
        <fullName evidence="4 12">GPI mannosyltransferase 2</fullName>
        <ecNumber evidence="12">2.4.1.-</ecNumber>
    </recommendedName>
</protein>
<dbReference type="GO" id="GO:0004376">
    <property type="term" value="F:GPI mannosyltransferase activity"/>
    <property type="evidence" value="ECO:0007669"/>
    <property type="project" value="InterPro"/>
</dbReference>
<feature type="transmembrane region" description="Helical" evidence="12">
    <location>
        <begin position="258"/>
        <end position="282"/>
    </location>
</feature>
<evidence type="ECO:0000256" key="6">
    <source>
        <dbReference type="ARBA" id="ARBA00022676"/>
    </source>
</evidence>
<feature type="transmembrane region" description="Helical" evidence="12">
    <location>
        <begin position="119"/>
        <end position="137"/>
    </location>
</feature>
<organism evidence="13 14">
    <name type="scientific">Fomitopsis schrenkii</name>
    <name type="common">Brown rot fungus</name>
    <dbReference type="NCBI Taxonomy" id="2126942"/>
    <lineage>
        <taxon>Eukaryota</taxon>
        <taxon>Fungi</taxon>
        <taxon>Dikarya</taxon>
        <taxon>Basidiomycota</taxon>
        <taxon>Agaricomycotina</taxon>
        <taxon>Agaricomycetes</taxon>
        <taxon>Polyporales</taxon>
        <taxon>Fomitopsis</taxon>
    </lineage>
</organism>
<dbReference type="GO" id="GO:0031501">
    <property type="term" value="C:mannosyltransferase complex"/>
    <property type="evidence" value="ECO:0007669"/>
    <property type="project" value="TreeGrafter"/>
</dbReference>
<proteinExistence type="inferred from homology"/>
<name>S8FGQ5_FOMSC</name>
<dbReference type="HOGENOM" id="CLU_029048_1_0_1"/>
<comment type="subcellular location">
    <subcellularLocation>
        <location evidence="1 12">Endoplasmic reticulum membrane</location>
        <topology evidence="1 12">Multi-pass membrane protein</topology>
    </subcellularLocation>
</comment>
<keyword evidence="14" id="KW-1185">Reference proteome</keyword>
<dbReference type="GO" id="GO:0005789">
    <property type="term" value="C:endoplasmic reticulum membrane"/>
    <property type="evidence" value="ECO:0007669"/>
    <property type="project" value="UniProtKB-SubCell"/>
</dbReference>
<dbReference type="STRING" id="743788.S8FGQ5"/>